<dbReference type="PANTHER" id="PTHR31480">
    <property type="entry name" value="BIFUNCTIONAL LYCOPENE CYCLASE/PHYTOENE SYNTHASE"/>
    <property type="match status" value="1"/>
</dbReference>
<dbReference type="SFLD" id="SFLDG01018">
    <property type="entry name" value="Squalene/Phytoene_Synthase_Lik"/>
    <property type="match status" value="1"/>
</dbReference>
<dbReference type="GO" id="GO:0004311">
    <property type="term" value="F:geranylgeranyl diphosphate synthase activity"/>
    <property type="evidence" value="ECO:0007669"/>
    <property type="project" value="InterPro"/>
</dbReference>
<name>A0A952DUM4_9BACT</name>
<dbReference type="InterPro" id="IPR044843">
    <property type="entry name" value="Trans_IPPS_bact-type"/>
</dbReference>
<protein>
    <submittedName>
        <fullName evidence="1">Phytoene/squalene synthase family protein</fullName>
    </submittedName>
</protein>
<dbReference type="InterPro" id="IPR033904">
    <property type="entry name" value="Trans_IPPS_HH"/>
</dbReference>
<organism evidence="1 2">
    <name type="scientific">Candidatus Dojkabacteria bacterium</name>
    <dbReference type="NCBI Taxonomy" id="2099670"/>
    <lineage>
        <taxon>Bacteria</taxon>
        <taxon>Candidatus Dojkabacteria</taxon>
    </lineage>
</organism>
<dbReference type="Gene3D" id="1.10.600.10">
    <property type="entry name" value="Farnesyl Diphosphate Synthase"/>
    <property type="match status" value="1"/>
</dbReference>
<dbReference type="Proteomes" id="UP000781173">
    <property type="component" value="Unassembled WGS sequence"/>
</dbReference>
<dbReference type="Pfam" id="PF00494">
    <property type="entry name" value="SQS_PSY"/>
    <property type="match status" value="1"/>
</dbReference>
<dbReference type="SUPFAM" id="SSF48576">
    <property type="entry name" value="Terpenoid synthases"/>
    <property type="match status" value="1"/>
</dbReference>
<dbReference type="SFLD" id="SFLDG01212">
    <property type="entry name" value="Phytoene_synthase_like"/>
    <property type="match status" value="1"/>
</dbReference>
<dbReference type="SFLD" id="SFLDS00005">
    <property type="entry name" value="Isoprenoid_Synthase_Type_I"/>
    <property type="match status" value="1"/>
</dbReference>
<sequence>MGSQEIFKQGSRTFYYSSKFFPADKLEDVTKLYAFVRVADDFVDSFPQQIDEFNKFYQEYRSAIASKKKANNPIIADFIQLANKYNFEESWTESYFESMAADLKTVRCKNLEETKKYIFGSAVVVGYMMSRILEIDDRHQPQAAFLAEAFQYINFIRDIDEDNKRNRNYFPQDELKKHGLKDLTFDTIGNNKDGFVSFINEQLDRYFSWQNQAIAAFKYIPRRYKIPLQTAVEMYAWTGRTIRKNPMVIYERKVKPTKIRIILTGLKKIIGL</sequence>
<dbReference type="InterPro" id="IPR008949">
    <property type="entry name" value="Isoprenoid_synthase_dom_sf"/>
</dbReference>
<gene>
    <name evidence="1" type="ORF">H3C67_04015</name>
</gene>
<dbReference type="GO" id="GO:0016114">
    <property type="term" value="P:terpenoid biosynthetic process"/>
    <property type="evidence" value="ECO:0007669"/>
    <property type="project" value="UniProtKB-ARBA"/>
</dbReference>
<dbReference type="AlphaFoldDB" id="A0A952DUM4"/>
<evidence type="ECO:0000313" key="1">
    <source>
        <dbReference type="EMBL" id="MBW7953929.1"/>
    </source>
</evidence>
<dbReference type="GO" id="GO:0051996">
    <property type="term" value="F:squalene synthase [NAD(P)H] activity"/>
    <property type="evidence" value="ECO:0007669"/>
    <property type="project" value="InterPro"/>
</dbReference>
<dbReference type="InterPro" id="IPR002060">
    <property type="entry name" value="Squ/phyt_synthse"/>
</dbReference>
<accession>A0A952DUM4</accession>
<evidence type="ECO:0000313" key="2">
    <source>
        <dbReference type="Proteomes" id="UP000781173"/>
    </source>
</evidence>
<comment type="caution">
    <text evidence="1">The sequence shown here is derived from an EMBL/GenBank/DDBJ whole genome shotgun (WGS) entry which is preliminary data.</text>
</comment>
<proteinExistence type="predicted"/>
<dbReference type="CDD" id="cd00683">
    <property type="entry name" value="Trans_IPPS_HH"/>
    <property type="match status" value="1"/>
</dbReference>
<reference evidence="1" key="1">
    <citation type="journal article" date="2022" name="ISME J.">
        <title>A general approach to explore prokaryotic protein glycosylation reveals the unique surface layer modulation of an anammox bacterium.</title>
        <authorList>
            <person name="Pabst M."/>
            <person name="Grouzdev D.S."/>
            <person name="Lawson C.E."/>
            <person name="Kleikamp H.B.C."/>
            <person name="de Ram C."/>
            <person name="Louwen R."/>
            <person name="Lin Y.M."/>
            <person name="Lucker S."/>
            <person name="van Loosdrecht M.C.M."/>
            <person name="Laureni M."/>
        </authorList>
    </citation>
    <scope>NUCLEOTIDE SEQUENCE</scope>
    <source>
        <strain evidence="1">BROCD043</strain>
    </source>
</reference>
<dbReference type="EMBL" id="JACFOF010000010">
    <property type="protein sequence ID" value="MBW7953929.1"/>
    <property type="molecule type" value="Genomic_DNA"/>
</dbReference>